<gene>
    <name evidence="3" type="ORF">TAPDE_002085</name>
</gene>
<dbReference type="Pfam" id="PF00179">
    <property type="entry name" value="UQ_con"/>
    <property type="match status" value="1"/>
</dbReference>
<keyword evidence="4" id="KW-1185">Reference proteome</keyword>
<organism evidence="3 4">
    <name type="scientific">Taphrina deformans (strain PYCC 5710 / ATCC 11124 / CBS 356.35 / IMI 108563 / JCM 9778 / NBRC 8474)</name>
    <name type="common">Peach leaf curl fungus</name>
    <name type="synonym">Lalaria deformans</name>
    <dbReference type="NCBI Taxonomy" id="1097556"/>
    <lineage>
        <taxon>Eukaryota</taxon>
        <taxon>Fungi</taxon>
        <taxon>Dikarya</taxon>
        <taxon>Ascomycota</taxon>
        <taxon>Taphrinomycotina</taxon>
        <taxon>Taphrinomycetes</taxon>
        <taxon>Taphrinales</taxon>
        <taxon>Taphrinaceae</taxon>
        <taxon>Taphrina</taxon>
    </lineage>
</organism>
<dbReference type="InterPro" id="IPR016135">
    <property type="entry name" value="UBQ-conjugating_enzyme/RWD"/>
</dbReference>
<dbReference type="Gene3D" id="3.10.110.10">
    <property type="entry name" value="Ubiquitin Conjugating Enzyme"/>
    <property type="match status" value="1"/>
</dbReference>
<dbReference type="PANTHER" id="PTHR24067">
    <property type="entry name" value="UBIQUITIN-CONJUGATING ENZYME E2"/>
    <property type="match status" value="1"/>
</dbReference>
<feature type="domain" description="UBC core" evidence="2">
    <location>
        <begin position="1"/>
        <end position="155"/>
    </location>
</feature>
<sequence>MSQSRLAIEYASLRATAPAGLYISLSPVRNGRAVQWDGTMFIRDDGPYRGGILEFVMTFEEYPEKPPVVSFKSAIHHPLVTGTGTFDLSRGFPQWTSDSTAAQVLNYLKTSFSAPSLSSVPSHCGCADNQCLEMLHEYPDLFTARAQECASTSTQSEALHGVGVEGVEGHESSENAELTYEEMMSGISRYCKAQGLI</sequence>
<dbReference type="eggNOG" id="KOG0419">
    <property type="taxonomic scope" value="Eukaryota"/>
</dbReference>
<dbReference type="Proteomes" id="UP000013776">
    <property type="component" value="Unassembled WGS sequence"/>
</dbReference>
<evidence type="ECO:0000313" key="3">
    <source>
        <dbReference type="EMBL" id="CCG82141.1"/>
    </source>
</evidence>
<dbReference type="SMART" id="SM00212">
    <property type="entry name" value="UBCc"/>
    <property type="match status" value="1"/>
</dbReference>
<dbReference type="PROSITE" id="PS50127">
    <property type="entry name" value="UBC_2"/>
    <property type="match status" value="1"/>
</dbReference>
<dbReference type="InterPro" id="IPR000608">
    <property type="entry name" value="UBC"/>
</dbReference>
<proteinExistence type="predicted"/>
<dbReference type="OrthoDB" id="9978460at2759"/>
<dbReference type="SUPFAM" id="SSF54495">
    <property type="entry name" value="UBC-like"/>
    <property type="match status" value="1"/>
</dbReference>
<evidence type="ECO:0000259" key="2">
    <source>
        <dbReference type="PROSITE" id="PS50127"/>
    </source>
</evidence>
<protein>
    <submittedName>
        <fullName evidence="3">Ubiquitin carrier protein</fullName>
    </submittedName>
</protein>
<dbReference type="CDD" id="cd23814">
    <property type="entry name" value="UEV_AKTIP"/>
    <property type="match status" value="1"/>
</dbReference>
<dbReference type="InterPro" id="IPR050113">
    <property type="entry name" value="Ub_conjugating_enzyme"/>
</dbReference>
<evidence type="ECO:0000313" key="4">
    <source>
        <dbReference type="Proteomes" id="UP000013776"/>
    </source>
</evidence>
<evidence type="ECO:0000256" key="1">
    <source>
        <dbReference type="ARBA" id="ARBA00022786"/>
    </source>
</evidence>
<dbReference type="EMBL" id="CAHR02000071">
    <property type="protein sequence ID" value="CCG82141.1"/>
    <property type="molecule type" value="Genomic_DNA"/>
</dbReference>
<dbReference type="VEuPathDB" id="FungiDB:TAPDE_002085"/>
<keyword evidence="1" id="KW-0833">Ubl conjugation pathway</keyword>
<comment type="caution">
    <text evidence="3">The sequence shown here is derived from an EMBL/GenBank/DDBJ whole genome shotgun (WGS) entry which is preliminary data.</text>
</comment>
<dbReference type="AlphaFoldDB" id="R4XCN5"/>
<name>R4XCN5_TAPDE</name>
<reference evidence="3 4" key="1">
    <citation type="journal article" date="2013" name="MBio">
        <title>Genome sequencing of the plant pathogen Taphrina deformans, the causal agent of peach leaf curl.</title>
        <authorList>
            <person name="Cisse O.H."/>
            <person name="Almeida J.M.G.C.F."/>
            <person name="Fonseca A."/>
            <person name="Kumar A.A."/>
            <person name="Salojaervi J."/>
            <person name="Overmyer K."/>
            <person name="Hauser P.M."/>
            <person name="Pagni M."/>
        </authorList>
    </citation>
    <scope>NUCLEOTIDE SEQUENCE [LARGE SCALE GENOMIC DNA]</scope>
    <source>
        <strain evidence="4">PYCC 5710 / ATCC 11124 / CBS 356.35 / IMI 108563 / JCM 9778 / NBRC 8474</strain>
    </source>
</reference>
<dbReference type="STRING" id="1097556.R4XCN5"/>
<accession>R4XCN5</accession>